<comment type="caution">
    <text evidence="1">The sequence shown here is derived from an EMBL/GenBank/DDBJ whole genome shotgun (WGS) entry which is preliminary data.</text>
</comment>
<reference evidence="1 2" key="2">
    <citation type="submission" date="2023-10" db="EMBL/GenBank/DDBJ databases">
        <authorList>
            <person name="Han X.F."/>
        </authorList>
    </citation>
    <scope>NUCLEOTIDE SEQUENCE [LARGE SCALE GENOMIC DNA]</scope>
    <source>
        <strain evidence="1 2">KCTC 39840</strain>
    </source>
</reference>
<dbReference type="Proteomes" id="UP001284601">
    <property type="component" value="Unassembled WGS sequence"/>
</dbReference>
<protein>
    <submittedName>
        <fullName evidence="1">Uncharacterized protein</fullName>
    </submittedName>
</protein>
<organism evidence="1 2">
    <name type="scientific">Conexibacter stalactiti</name>
    <dbReference type="NCBI Taxonomy" id="1940611"/>
    <lineage>
        <taxon>Bacteria</taxon>
        <taxon>Bacillati</taxon>
        <taxon>Actinomycetota</taxon>
        <taxon>Thermoleophilia</taxon>
        <taxon>Solirubrobacterales</taxon>
        <taxon>Conexibacteraceae</taxon>
        <taxon>Conexibacter</taxon>
    </lineage>
</organism>
<evidence type="ECO:0000313" key="2">
    <source>
        <dbReference type="Proteomes" id="UP001284601"/>
    </source>
</evidence>
<reference evidence="2" key="1">
    <citation type="submission" date="2023-07" db="EMBL/GenBank/DDBJ databases">
        <title>Conexibacter stalactiti sp. nov., isolated from stalactites in a lava cave and emended description of the genus Conexibacter.</title>
        <authorList>
            <person name="Lee S.D."/>
        </authorList>
    </citation>
    <scope>NUCLEOTIDE SEQUENCE [LARGE SCALE GENOMIC DNA]</scope>
    <source>
        <strain evidence="2">KCTC 39840</strain>
    </source>
</reference>
<keyword evidence="2" id="KW-1185">Reference proteome</keyword>
<proteinExistence type="predicted"/>
<sequence>MTFSVRSDLLPSWTRIELPTPAIPFWRDEADGQRRHVHELLVGATDADRHRLEQEHAAAIATIAAAAMDAWRTGDHGEARRLAHAAARLSEEIVGFWPISSQTVERS</sequence>
<evidence type="ECO:0000313" key="1">
    <source>
        <dbReference type="EMBL" id="MDW5593020.1"/>
    </source>
</evidence>
<dbReference type="EMBL" id="JAWSTH010000002">
    <property type="protein sequence ID" value="MDW5593020.1"/>
    <property type="molecule type" value="Genomic_DNA"/>
</dbReference>
<dbReference type="RefSeq" id="WP_318595281.1">
    <property type="nucleotide sequence ID" value="NZ_JAWSTH010000002.1"/>
</dbReference>
<name>A0ABU4HI78_9ACTN</name>
<gene>
    <name evidence="1" type="ORF">R7226_01635</name>
</gene>
<accession>A0ABU4HI78</accession>